<protein>
    <submittedName>
        <fullName evidence="2">Uncharacterized protein</fullName>
    </submittedName>
</protein>
<name>A0A094K037_9GAMM</name>
<dbReference type="EMBL" id="JPEO01000003">
    <property type="protein sequence ID" value="KFZ38016.1"/>
    <property type="molecule type" value="Genomic_DNA"/>
</dbReference>
<evidence type="ECO:0000256" key="1">
    <source>
        <dbReference type="SAM" id="SignalP"/>
    </source>
</evidence>
<evidence type="ECO:0000313" key="2">
    <source>
        <dbReference type="EMBL" id="KFZ38016.1"/>
    </source>
</evidence>
<organism evidence="2 3">
    <name type="scientific">Shewanella mangrovi</name>
    <dbReference type="NCBI Taxonomy" id="1515746"/>
    <lineage>
        <taxon>Bacteria</taxon>
        <taxon>Pseudomonadati</taxon>
        <taxon>Pseudomonadota</taxon>
        <taxon>Gammaproteobacteria</taxon>
        <taxon>Alteromonadales</taxon>
        <taxon>Shewanellaceae</taxon>
        <taxon>Shewanella</taxon>
    </lineage>
</organism>
<comment type="caution">
    <text evidence="2">The sequence shown here is derived from an EMBL/GenBank/DDBJ whole genome shotgun (WGS) entry which is preliminary data.</text>
</comment>
<feature type="signal peptide" evidence="1">
    <location>
        <begin position="1"/>
        <end position="21"/>
    </location>
</feature>
<gene>
    <name evidence="2" type="ORF">HR45_05755</name>
</gene>
<dbReference type="AlphaFoldDB" id="A0A094K037"/>
<proteinExistence type="predicted"/>
<evidence type="ECO:0000313" key="3">
    <source>
        <dbReference type="Proteomes" id="UP000029264"/>
    </source>
</evidence>
<reference evidence="2 3" key="1">
    <citation type="submission" date="2014-06" db="EMBL/GenBank/DDBJ databases">
        <title>Shewanella sp. YQH10.</title>
        <authorList>
            <person name="Liu Y."/>
            <person name="Zeng R."/>
        </authorList>
    </citation>
    <scope>NUCLEOTIDE SEQUENCE [LARGE SCALE GENOMIC DNA]</scope>
    <source>
        <strain evidence="2 3">YQH10</strain>
    </source>
</reference>
<keyword evidence="1" id="KW-0732">Signal</keyword>
<sequence>MMNKRLATLLSIVGLVCVSCASVDQNTTADTSTMDTENHMLTQDILLSIERNLRQDFTENPYDYYYSFNITLLDDGRIQSMTLKDAYPNKERLNMAKIWAKKVNLPPEKTGSRIKAKGTLVVAMYETNMKPRKAVVYAMQNTKKISINSDGAFSQSVGIVDY</sequence>
<dbReference type="RefSeq" id="WP_037440611.1">
    <property type="nucleotide sequence ID" value="NZ_JPEO01000003.1"/>
</dbReference>
<keyword evidence="3" id="KW-1185">Reference proteome</keyword>
<feature type="chain" id="PRO_5001899712" evidence="1">
    <location>
        <begin position="22"/>
        <end position="162"/>
    </location>
</feature>
<dbReference type="STRING" id="1515746.HR45_05755"/>
<dbReference type="Proteomes" id="UP000029264">
    <property type="component" value="Unassembled WGS sequence"/>
</dbReference>
<accession>A0A094K037</accession>